<dbReference type="InterPro" id="IPR036291">
    <property type="entry name" value="NAD(P)-bd_dom_sf"/>
</dbReference>
<keyword evidence="4" id="KW-1185">Reference proteome</keyword>
<accession>A0A2K9EFJ6</accession>
<dbReference type="FunFam" id="3.40.50.720:FF:000084">
    <property type="entry name" value="Short-chain dehydrogenase reductase"/>
    <property type="match status" value="1"/>
</dbReference>
<name>A0A2K9EFJ6_9RHOB</name>
<dbReference type="PANTHER" id="PTHR48107">
    <property type="entry name" value="NADPH-DEPENDENT ALDEHYDE REDUCTASE-LIKE PROTEIN, CHLOROPLASTIC-RELATED"/>
    <property type="match status" value="1"/>
</dbReference>
<proteinExistence type="inferred from homology"/>
<dbReference type="CDD" id="cd05233">
    <property type="entry name" value="SDR_c"/>
    <property type="match status" value="1"/>
</dbReference>
<dbReference type="KEGG" id="paro:CUV01_10215"/>
<dbReference type="PROSITE" id="PS00061">
    <property type="entry name" value="ADH_SHORT"/>
    <property type="match status" value="1"/>
</dbReference>
<dbReference type="PRINTS" id="PR00081">
    <property type="entry name" value="GDHRDH"/>
</dbReference>
<dbReference type="GO" id="GO:0047936">
    <property type="term" value="F:glucose 1-dehydrogenase [NAD(P)+] activity"/>
    <property type="evidence" value="ECO:0007669"/>
    <property type="project" value="UniProtKB-EC"/>
</dbReference>
<dbReference type="Gene3D" id="3.40.50.720">
    <property type="entry name" value="NAD(P)-binding Rossmann-like Domain"/>
    <property type="match status" value="1"/>
</dbReference>
<gene>
    <name evidence="3" type="ORF">CUV01_10215</name>
</gene>
<evidence type="ECO:0000256" key="2">
    <source>
        <dbReference type="ARBA" id="ARBA00023002"/>
    </source>
</evidence>
<comment type="similarity">
    <text evidence="1">Belongs to the short-chain dehydrogenases/reductases (SDR) family.</text>
</comment>
<dbReference type="OrthoDB" id="20590at2"/>
<dbReference type="EMBL" id="CP025408">
    <property type="protein sequence ID" value="AUH33713.1"/>
    <property type="molecule type" value="Genomic_DNA"/>
</dbReference>
<dbReference type="InterPro" id="IPR002347">
    <property type="entry name" value="SDR_fam"/>
</dbReference>
<dbReference type="Proteomes" id="UP000233742">
    <property type="component" value="Chromosome"/>
</dbReference>
<evidence type="ECO:0000256" key="1">
    <source>
        <dbReference type="ARBA" id="ARBA00006484"/>
    </source>
</evidence>
<dbReference type="InterPro" id="IPR020904">
    <property type="entry name" value="Sc_DH/Rdtase_CS"/>
</dbReference>
<sequence>MTAPRRLLITGGSRGIGRAAALLAGAQGWSVAVNYRKDQAAADQVVDQITSQGGNATALQADIGEADQVADLFDRAEAALGGLDAVVVNAGIVAPVMKLAEMQDERLQRMVQVNLLGALYCAREAARRLPRPKDQPPASLVLLSSAAARLGSPGEFVDYAATKGAIDTLTLGLARELGPDNIRVNAIRPGLIDTDMQADSGIADRAFRLAGNIPMGRPGTADEVAEAVIWLAGEASRYVSGSILDVSGGR</sequence>
<dbReference type="AlphaFoldDB" id="A0A2K9EFJ6"/>
<dbReference type="SUPFAM" id="SSF51735">
    <property type="entry name" value="NAD(P)-binding Rossmann-fold domains"/>
    <property type="match status" value="1"/>
</dbReference>
<evidence type="ECO:0000313" key="4">
    <source>
        <dbReference type="Proteomes" id="UP000233742"/>
    </source>
</evidence>
<dbReference type="Pfam" id="PF13561">
    <property type="entry name" value="adh_short_C2"/>
    <property type="match status" value="1"/>
</dbReference>
<dbReference type="PANTHER" id="PTHR48107:SF7">
    <property type="entry name" value="RE15974P"/>
    <property type="match status" value="1"/>
</dbReference>
<keyword evidence="2 3" id="KW-0560">Oxidoreductase</keyword>
<protein>
    <submittedName>
        <fullName evidence="3">NAD(P)-dependent oxidoreductase</fullName>
        <ecNumber evidence="3">1.1.1.47</ecNumber>
    </submittedName>
</protein>
<dbReference type="RefSeq" id="WP_101460380.1">
    <property type="nucleotide sequence ID" value="NZ_CP025408.1"/>
</dbReference>
<dbReference type="EC" id="1.1.1.47" evidence="3"/>
<organism evidence="3 4">
    <name type="scientific">Paracoccus tegillarcae</name>
    <dbReference type="NCBI Taxonomy" id="1529068"/>
    <lineage>
        <taxon>Bacteria</taxon>
        <taxon>Pseudomonadati</taxon>
        <taxon>Pseudomonadota</taxon>
        <taxon>Alphaproteobacteria</taxon>
        <taxon>Rhodobacterales</taxon>
        <taxon>Paracoccaceae</taxon>
        <taxon>Paracoccus</taxon>
    </lineage>
</organism>
<evidence type="ECO:0000313" key="3">
    <source>
        <dbReference type="EMBL" id="AUH33713.1"/>
    </source>
</evidence>
<reference evidence="3 4" key="1">
    <citation type="submission" date="2017-12" db="EMBL/GenBank/DDBJ databases">
        <authorList>
            <person name="Hurst M.R.H."/>
        </authorList>
    </citation>
    <scope>NUCLEOTIDE SEQUENCE [LARGE SCALE GENOMIC DNA]</scope>
    <source>
        <strain evidence="3 4">BM15</strain>
    </source>
</reference>
<dbReference type="PRINTS" id="PR00080">
    <property type="entry name" value="SDRFAMILY"/>
</dbReference>